<dbReference type="Proteomes" id="UP001215280">
    <property type="component" value="Unassembled WGS sequence"/>
</dbReference>
<dbReference type="EMBL" id="JARJLG010000014">
    <property type="protein sequence ID" value="KAJ7775612.1"/>
    <property type="molecule type" value="Genomic_DNA"/>
</dbReference>
<gene>
    <name evidence="13" type="ORF">DFH07DRAFT_877415</name>
</gene>
<evidence type="ECO:0000256" key="3">
    <source>
        <dbReference type="ARBA" id="ARBA00022630"/>
    </source>
</evidence>
<accession>A0AAD7NUI6</accession>
<comment type="similarity">
    <text evidence="2 10">Belongs to the GMC oxidoreductase family.</text>
</comment>
<dbReference type="PIRSF" id="PIRSF000137">
    <property type="entry name" value="Alcohol_oxidase"/>
    <property type="match status" value="1"/>
</dbReference>
<dbReference type="Pfam" id="PF00732">
    <property type="entry name" value="GMC_oxred_N"/>
    <property type="match status" value="1"/>
</dbReference>
<proteinExistence type="inferred from homology"/>
<evidence type="ECO:0000256" key="9">
    <source>
        <dbReference type="PIRSR" id="PIRSR000137-2"/>
    </source>
</evidence>
<name>A0AAD7NUI6_9AGAR</name>
<dbReference type="InterPro" id="IPR012132">
    <property type="entry name" value="GMC_OxRdtase"/>
</dbReference>
<protein>
    <submittedName>
        <fullName evidence="13">Alcohol oxidase</fullName>
    </submittedName>
</protein>
<dbReference type="PROSITE" id="PS00624">
    <property type="entry name" value="GMC_OXRED_2"/>
    <property type="match status" value="1"/>
</dbReference>
<evidence type="ECO:0000256" key="8">
    <source>
        <dbReference type="PIRSR" id="PIRSR000137-1"/>
    </source>
</evidence>
<keyword evidence="5 9" id="KW-0274">FAD</keyword>
<feature type="domain" description="Glucose-methanol-choline oxidoreductase N-terminal" evidence="12">
    <location>
        <begin position="299"/>
        <end position="313"/>
    </location>
</feature>
<dbReference type="PROSITE" id="PS00623">
    <property type="entry name" value="GMC_OXRED_1"/>
    <property type="match status" value="1"/>
</dbReference>
<dbReference type="InterPro" id="IPR000172">
    <property type="entry name" value="GMC_OxRdtase_N"/>
</dbReference>
<evidence type="ECO:0000256" key="2">
    <source>
        <dbReference type="ARBA" id="ARBA00010790"/>
    </source>
</evidence>
<evidence type="ECO:0000313" key="13">
    <source>
        <dbReference type="EMBL" id="KAJ7775612.1"/>
    </source>
</evidence>
<evidence type="ECO:0000256" key="7">
    <source>
        <dbReference type="ARBA" id="ARBA00023180"/>
    </source>
</evidence>
<feature type="active site" description="Proton acceptor" evidence="8">
    <location>
        <position position="596"/>
    </location>
</feature>
<dbReference type="InterPro" id="IPR007867">
    <property type="entry name" value="GMC_OxRtase_C"/>
</dbReference>
<feature type="active site" description="Proton donor" evidence="8">
    <location>
        <position position="553"/>
    </location>
</feature>
<dbReference type="SUPFAM" id="SSF54373">
    <property type="entry name" value="FAD-linked reductases, C-terminal domain"/>
    <property type="match status" value="1"/>
</dbReference>
<dbReference type="GO" id="GO:0050660">
    <property type="term" value="F:flavin adenine dinucleotide binding"/>
    <property type="evidence" value="ECO:0007669"/>
    <property type="project" value="InterPro"/>
</dbReference>
<comment type="caution">
    <text evidence="13">The sequence shown here is derived from an EMBL/GenBank/DDBJ whole genome shotgun (WGS) entry which is preliminary data.</text>
</comment>
<sequence length="617" mass="66787">MESPSLSEIEAFISTPFDYIVVGGGTAGLPVANRLSDNATIKVGILEAGVLHEEDPMIEIPRNMGMRNEDPKYAWVSSTSPQPEAAGRRIPVVRGKLLGGSSALNHMGWDRGSKEEYDAWELFTDGGGGWKWDSFLPFLKKPEDATLAPATRDLAIEYSASKDVISPGIPGETARGIGGHVKTCYNMYNTDVVPAYVKAWNTLKQQTNSNPFGGHASGIYNMPQSIDYATGKRMSATSAYYTPASSRPNLKLLAGAQVSKILFNPELIDGQHVAVAVQFTVNGNKYSVSASKEIILSAGAIGTPRILELSGIGDSKLLSNMGIRTIVDIPSVGENLSDHIFTGIQYQAKPGIRTFDELILNPDFAAAEQERYAKTGQGWMAANDPMAVFTPLNKIMDESILSSKIQEIETAVVTGKSTGKLNDLVTRQYSIQLEWLKQGKLPHLEFIMFSRGLGTPDPEGNCFLLATGLQHPFGRGSVHIQSADPLQQPSINPRYLTEEFDVFSLLAGYRTIEKLAQSPPLADIIAKQVMPAAHMTDEEVIQYIRQACMSSSHYMGTAAMAARELGGVVNHNLKVYGTTNLRVADASIIPIPLAAHLQATVYAIGEKAAALIKSEQV</sequence>
<dbReference type="Gene3D" id="3.30.560.10">
    <property type="entry name" value="Glucose Oxidase, domain 3"/>
    <property type="match status" value="1"/>
</dbReference>
<keyword evidence="3 10" id="KW-0285">Flavoprotein</keyword>
<dbReference type="GO" id="GO:0016614">
    <property type="term" value="F:oxidoreductase activity, acting on CH-OH group of donors"/>
    <property type="evidence" value="ECO:0007669"/>
    <property type="project" value="InterPro"/>
</dbReference>
<evidence type="ECO:0000256" key="5">
    <source>
        <dbReference type="ARBA" id="ARBA00022827"/>
    </source>
</evidence>
<evidence type="ECO:0000259" key="12">
    <source>
        <dbReference type="PROSITE" id="PS00624"/>
    </source>
</evidence>
<dbReference type="PANTHER" id="PTHR11552">
    <property type="entry name" value="GLUCOSE-METHANOL-CHOLINE GMC OXIDOREDUCTASE"/>
    <property type="match status" value="1"/>
</dbReference>
<dbReference type="Pfam" id="PF05199">
    <property type="entry name" value="GMC_oxred_C"/>
    <property type="match status" value="1"/>
</dbReference>
<dbReference type="Gene3D" id="3.50.50.60">
    <property type="entry name" value="FAD/NAD(P)-binding domain"/>
    <property type="match status" value="1"/>
</dbReference>
<evidence type="ECO:0000313" key="14">
    <source>
        <dbReference type="Proteomes" id="UP001215280"/>
    </source>
</evidence>
<evidence type="ECO:0000256" key="4">
    <source>
        <dbReference type="ARBA" id="ARBA00022729"/>
    </source>
</evidence>
<feature type="domain" description="Glucose-methanol-choline oxidoreductase N-terminal" evidence="11">
    <location>
        <begin position="95"/>
        <end position="118"/>
    </location>
</feature>
<evidence type="ECO:0000256" key="6">
    <source>
        <dbReference type="ARBA" id="ARBA00023002"/>
    </source>
</evidence>
<comment type="cofactor">
    <cofactor evidence="1 9">
        <name>FAD</name>
        <dbReference type="ChEBI" id="CHEBI:57692"/>
    </cofactor>
</comment>
<dbReference type="SUPFAM" id="SSF51905">
    <property type="entry name" value="FAD/NAD(P)-binding domain"/>
    <property type="match status" value="1"/>
</dbReference>
<evidence type="ECO:0000259" key="11">
    <source>
        <dbReference type="PROSITE" id="PS00623"/>
    </source>
</evidence>
<dbReference type="InterPro" id="IPR036188">
    <property type="entry name" value="FAD/NAD-bd_sf"/>
</dbReference>
<keyword evidence="14" id="KW-1185">Reference proteome</keyword>
<feature type="binding site" evidence="9">
    <location>
        <position position="258"/>
    </location>
    <ligand>
        <name>FAD</name>
        <dbReference type="ChEBI" id="CHEBI:57692"/>
    </ligand>
</feature>
<evidence type="ECO:0000256" key="1">
    <source>
        <dbReference type="ARBA" id="ARBA00001974"/>
    </source>
</evidence>
<organism evidence="13 14">
    <name type="scientific">Mycena maculata</name>
    <dbReference type="NCBI Taxonomy" id="230809"/>
    <lineage>
        <taxon>Eukaryota</taxon>
        <taxon>Fungi</taxon>
        <taxon>Dikarya</taxon>
        <taxon>Basidiomycota</taxon>
        <taxon>Agaricomycotina</taxon>
        <taxon>Agaricomycetes</taxon>
        <taxon>Agaricomycetidae</taxon>
        <taxon>Agaricales</taxon>
        <taxon>Marasmiineae</taxon>
        <taxon>Mycenaceae</taxon>
        <taxon>Mycena</taxon>
    </lineage>
</organism>
<keyword evidence="6" id="KW-0560">Oxidoreductase</keyword>
<keyword evidence="4" id="KW-0732">Signal</keyword>
<evidence type="ECO:0000256" key="10">
    <source>
        <dbReference type="RuleBase" id="RU003968"/>
    </source>
</evidence>
<dbReference type="AlphaFoldDB" id="A0AAD7NUI6"/>
<dbReference type="PANTHER" id="PTHR11552:SF201">
    <property type="entry name" value="GLUCOSE-METHANOL-CHOLINE OXIDOREDUCTASE N-TERMINAL DOMAIN-CONTAINING PROTEIN"/>
    <property type="match status" value="1"/>
</dbReference>
<reference evidence="13" key="1">
    <citation type="submission" date="2023-03" db="EMBL/GenBank/DDBJ databases">
        <title>Massive genome expansion in bonnet fungi (Mycena s.s.) driven by repeated elements and novel gene families across ecological guilds.</title>
        <authorList>
            <consortium name="Lawrence Berkeley National Laboratory"/>
            <person name="Harder C.B."/>
            <person name="Miyauchi S."/>
            <person name="Viragh M."/>
            <person name="Kuo A."/>
            <person name="Thoen E."/>
            <person name="Andreopoulos B."/>
            <person name="Lu D."/>
            <person name="Skrede I."/>
            <person name="Drula E."/>
            <person name="Henrissat B."/>
            <person name="Morin E."/>
            <person name="Kohler A."/>
            <person name="Barry K."/>
            <person name="LaButti K."/>
            <person name="Morin E."/>
            <person name="Salamov A."/>
            <person name="Lipzen A."/>
            <person name="Mereny Z."/>
            <person name="Hegedus B."/>
            <person name="Baldrian P."/>
            <person name="Stursova M."/>
            <person name="Weitz H."/>
            <person name="Taylor A."/>
            <person name="Grigoriev I.V."/>
            <person name="Nagy L.G."/>
            <person name="Martin F."/>
            <person name="Kauserud H."/>
        </authorList>
    </citation>
    <scope>NUCLEOTIDE SEQUENCE</scope>
    <source>
        <strain evidence="13">CBHHK188m</strain>
    </source>
</reference>
<keyword evidence="7" id="KW-0325">Glycoprotein</keyword>